<evidence type="ECO:0000313" key="2">
    <source>
        <dbReference type="EMBL" id="GEB48391.1"/>
    </source>
</evidence>
<dbReference type="AlphaFoldDB" id="A0A4Y3QT44"/>
<reference evidence="2 3" key="1">
    <citation type="submission" date="2019-06" db="EMBL/GenBank/DDBJ databases">
        <title>Whole genome shotgun sequence of Streptomyces cacaoi subsp. cacaoi NBRC 12748.</title>
        <authorList>
            <person name="Hosoyama A."/>
            <person name="Uohara A."/>
            <person name="Ohji S."/>
            <person name="Ichikawa N."/>
        </authorList>
    </citation>
    <scope>NUCLEOTIDE SEQUENCE [LARGE SCALE GENOMIC DNA]</scope>
    <source>
        <strain evidence="2 3">NBRC 12748</strain>
    </source>
</reference>
<feature type="compositionally biased region" description="Gly residues" evidence="1">
    <location>
        <begin position="278"/>
        <end position="294"/>
    </location>
</feature>
<gene>
    <name evidence="2" type="ORF">SCA03_09420</name>
</gene>
<protein>
    <submittedName>
        <fullName evidence="2">Uncharacterized protein</fullName>
    </submittedName>
</protein>
<accession>A0A4Y3QT44</accession>
<organism evidence="2 3">
    <name type="scientific">Streptomyces cacaoi</name>
    <dbReference type="NCBI Taxonomy" id="1898"/>
    <lineage>
        <taxon>Bacteria</taxon>
        <taxon>Bacillati</taxon>
        <taxon>Actinomycetota</taxon>
        <taxon>Actinomycetes</taxon>
        <taxon>Kitasatosporales</taxon>
        <taxon>Streptomycetaceae</taxon>
        <taxon>Streptomyces</taxon>
    </lineage>
</organism>
<dbReference type="Proteomes" id="UP000319210">
    <property type="component" value="Unassembled WGS sequence"/>
</dbReference>
<feature type="region of interest" description="Disordered" evidence="1">
    <location>
        <begin position="203"/>
        <end position="232"/>
    </location>
</feature>
<feature type="region of interest" description="Disordered" evidence="1">
    <location>
        <begin position="88"/>
        <end position="126"/>
    </location>
</feature>
<dbReference type="EMBL" id="BJMM01000003">
    <property type="protein sequence ID" value="GEB48391.1"/>
    <property type="molecule type" value="Genomic_DNA"/>
</dbReference>
<evidence type="ECO:0000313" key="3">
    <source>
        <dbReference type="Proteomes" id="UP000319210"/>
    </source>
</evidence>
<comment type="caution">
    <text evidence="2">The sequence shown here is derived from an EMBL/GenBank/DDBJ whole genome shotgun (WGS) entry which is preliminary data.</text>
</comment>
<feature type="region of interest" description="Disordered" evidence="1">
    <location>
        <begin position="266"/>
        <end position="296"/>
    </location>
</feature>
<proteinExistence type="predicted"/>
<sequence length="391" mass="40621">MVHSARMSGRRLVLVVALALAVLGGAALATRAVRAGPFAPESHCWGAWAEDSGPRVLGADYARVAEESGSPHRGEQAVCVMAYGVPGTEEMQHPDTSVTGDRAREGTGGDRLVARVGPPPRSTGGPRRAWLAEALHGNTVPLPEGLPGVVSTDRGTLVLPEECDSGDVPLVVTVRSEGQVPELDSEREVTDLLLSLAETAREKAGCDGGRPTQLSAPVPTVPDGRPRSGGGPACRIAGMRFAPPAHGELAWYASAVGTRLQSCSLELSGDGDERDGGSEGNPGDGDDGQQGPGGKVAARGQFVVTSHPRLVRLFAGMAGERSPGDGWRGTGRIERRDGLVTAECRGRPTVFFLHLDGPLASSAEPDVRHLFARSADSVTERLGCPAVGPRS</sequence>
<keyword evidence="3" id="KW-1185">Reference proteome</keyword>
<evidence type="ECO:0000256" key="1">
    <source>
        <dbReference type="SAM" id="MobiDB-lite"/>
    </source>
</evidence>
<name>A0A4Y3QT44_STRCI</name>